<accession>A0A7G2C4D6</accession>
<dbReference type="VEuPathDB" id="TriTrypDB:ADEAN_000150500"/>
<dbReference type="EMBL" id="LR877146">
    <property type="protein sequence ID" value="CAD2214061.1"/>
    <property type="molecule type" value="Genomic_DNA"/>
</dbReference>
<evidence type="ECO:0000313" key="1">
    <source>
        <dbReference type="EMBL" id="CAD2214061.1"/>
    </source>
</evidence>
<reference evidence="1 2" key="1">
    <citation type="submission" date="2020-08" db="EMBL/GenBank/DDBJ databases">
        <authorList>
            <person name="Newling K."/>
            <person name="Davey J."/>
            <person name="Forrester S."/>
        </authorList>
    </citation>
    <scope>NUCLEOTIDE SEQUENCE [LARGE SCALE GENOMIC DNA]</scope>
    <source>
        <strain evidence="2">Crithidia deanei Carvalho (ATCC PRA-265)</strain>
    </source>
</reference>
<dbReference type="AlphaFoldDB" id="A0A7G2C4D6"/>
<dbReference type="Proteomes" id="UP000515908">
    <property type="component" value="Chromosome 02"/>
</dbReference>
<organism evidence="1 2">
    <name type="scientific">Angomonas deanei</name>
    <dbReference type="NCBI Taxonomy" id="59799"/>
    <lineage>
        <taxon>Eukaryota</taxon>
        <taxon>Discoba</taxon>
        <taxon>Euglenozoa</taxon>
        <taxon>Kinetoplastea</taxon>
        <taxon>Metakinetoplastina</taxon>
        <taxon>Trypanosomatida</taxon>
        <taxon>Trypanosomatidae</taxon>
        <taxon>Strigomonadinae</taxon>
        <taxon>Angomonas</taxon>
    </lineage>
</organism>
<gene>
    <name evidence="1" type="ORF">ADEAN_000150500</name>
</gene>
<protein>
    <submittedName>
        <fullName evidence="1">Uncharacterized protein</fullName>
    </submittedName>
</protein>
<name>A0A7G2C4D6_9TRYP</name>
<evidence type="ECO:0000313" key="2">
    <source>
        <dbReference type="Proteomes" id="UP000515908"/>
    </source>
</evidence>
<sequence>MSKQTDSTWMKNHPLEGDDVITGFYNFLSKKNPKTMKPCIDIFVPDTVVFEHNFPRGWYTTDTKAKEVMRKQGKDLDSSTIEEGFTHGISNACPIVATYICTSEDGEKALVEVFNKDTIGEFLSRKTKREGILQKFIPPKGYNNSVIKAVWSPRICIVQRRTNKYAVDDRKRTESDPFSVAVTYEGPSHLSSECSVSGNVAMEVKRLCGVIVQHFYYTEHKFITRMVLYFKADKNNKLWLLWCGSLRVADRDTSSEMPVNLVTNFSEPNASNKFDEDKILWDADQAFLRVTKDEMFFETYMKNVQLQFDEEDSDGDAGVAKNENRDLNTEEENALDGELDNIDDFDWSVYPPLVQETYERLQLEAESVMMTFEDLFYKARSHFVTSKDQPFNLDIPKRTVDTLTQNSVVDIMRAISLQSKGPSPDRGMRYVIEPGCKTPITKMLDDCKEWLEAYFARRLKRLREAALKFGDDTTRLEEAIEKI</sequence>
<proteinExistence type="predicted"/>
<keyword evidence="2" id="KW-1185">Reference proteome</keyword>